<dbReference type="InterPro" id="IPR002898">
    <property type="entry name" value="MotA_ExbB_proton_chnl"/>
</dbReference>
<gene>
    <name evidence="10" type="ORF">MNBD_GAMMA15-153</name>
</gene>
<keyword evidence="10" id="KW-0966">Cell projection</keyword>
<feature type="domain" description="MotA/TolQ/ExbB proton channel" evidence="9">
    <location>
        <begin position="98"/>
        <end position="212"/>
    </location>
</feature>
<dbReference type="NCBIfam" id="NF006527">
    <property type="entry name" value="PRK08990.1"/>
    <property type="match status" value="1"/>
</dbReference>
<keyword evidence="4" id="KW-1003">Cell membrane</keyword>
<sequence>MDLATLLGLLGATGIIITAMVLGGSVLLFVNIPSLLIVLVGTLFAVLIKFPIGHFLGAFKIAMKAFIAKTDDPKALIEEGVELANIARKEGVLGLEGQDIQNEFLKRGIQLCVDGHEPEFVRAMLSKDINLTIARHERGQAIFKSMGDVAPAMGMIGTLIGLVQMLSAMDDPKSIGPAMAVALLTTLYGAIIATVFALPIADKLALRSQDERLNKALILETISSIQEGLNPRVMEELLKTYLPENKREGVGEASADAA</sequence>
<organism evidence="10">
    <name type="scientific">hydrothermal vent metagenome</name>
    <dbReference type="NCBI Taxonomy" id="652676"/>
    <lineage>
        <taxon>unclassified sequences</taxon>
        <taxon>metagenomes</taxon>
        <taxon>ecological metagenomes</taxon>
    </lineage>
</organism>
<dbReference type="Pfam" id="PF01618">
    <property type="entry name" value="MotA_ExbB"/>
    <property type="match status" value="1"/>
</dbReference>
<evidence type="ECO:0000256" key="4">
    <source>
        <dbReference type="ARBA" id="ARBA00022475"/>
    </source>
</evidence>
<keyword evidence="10" id="KW-0969">Cilium</keyword>
<dbReference type="PANTHER" id="PTHR30433:SF2">
    <property type="entry name" value="MOTILITY PROTEIN A"/>
    <property type="match status" value="1"/>
</dbReference>
<accession>A0A3B0YXU7</accession>
<evidence type="ECO:0000256" key="1">
    <source>
        <dbReference type="ARBA" id="ARBA00004651"/>
    </source>
</evidence>
<dbReference type="AlphaFoldDB" id="A0A3B0YXU7"/>
<evidence type="ECO:0000256" key="5">
    <source>
        <dbReference type="ARBA" id="ARBA00022692"/>
    </source>
</evidence>
<evidence type="ECO:0000259" key="9">
    <source>
        <dbReference type="Pfam" id="PF01618"/>
    </source>
</evidence>
<evidence type="ECO:0000313" key="10">
    <source>
        <dbReference type="EMBL" id="VAW80763.1"/>
    </source>
</evidence>
<evidence type="ECO:0000256" key="6">
    <source>
        <dbReference type="ARBA" id="ARBA00022989"/>
    </source>
</evidence>
<name>A0A3B0YXU7_9ZZZZ</name>
<dbReference type="InterPro" id="IPR000540">
    <property type="entry name" value="Flag_MotA_CS"/>
</dbReference>
<keyword evidence="3" id="KW-0813">Transport</keyword>
<keyword evidence="7 8" id="KW-0472">Membrane</keyword>
<keyword evidence="10" id="KW-0282">Flagellum</keyword>
<evidence type="ECO:0000256" key="2">
    <source>
        <dbReference type="ARBA" id="ARBA00008038"/>
    </source>
</evidence>
<comment type="similarity">
    <text evidence="2">Belongs to the MotA family.</text>
</comment>
<feature type="transmembrane region" description="Helical" evidence="8">
    <location>
        <begin position="7"/>
        <end position="30"/>
    </location>
</feature>
<dbReference type="PANTHER" id="PTHR30433">
    <property type="entry name" value="CHEMOTAXIS PROTEIN MOTA"/>
    <property type="match status" value="1"/>
</dbReference>
<feature type="transmembrane region" description="Helical" evidence="8">
    <location>
        <begin position="149"/>
        <end position="169"/>
    </location>
</feature>
<dbReference type="GO" id="GO:0006935">
    <property type="term" value="P:chemotaxis"/>
    <property type="evidence" value="ECO:0007669"/>
    <property type="project" value="InterPro"/>
</dbReference>
<dbReference type="PROSITE" id="PS01307">
    <property type="entry name" value="MOTA"/>
    <property type="match status" value="1"/>
</dbReference>
<comment type="subcellular location">
    <subcellularLocation>
        <location evidence="1">Cell membrane</location>
        <topology evidence="1">Multi-pass membrane protein</topology>
    </subcellularLocation>
</comment>
<keyword evidence="5 8" id="KW-0812">Transmembrane</keyword>
<dbReference type="InterPro" id="IPR047055">
    <property type="entry name" value="MotA-like"/>
</dbReference>
<dbReference type="EMBL" id="UOFN01000130">
    <property type="protein sequence ID" value="VAW80763.1"/>
    <property type="molecule type" value="Genomic_DNA"/>
</dbReference>
<evidence type="ECO:0000256" key="7">
    <source>
        <dbReference type="ARBA" id="ARBA00023136"/>
    </source>
</evidence>
<evidence type="ECO:0000256" key="8">
    <source>
        <dbReference type="SAM" id="Phobius"/>
    </source>
</evidence>
<keyword evidence="6 8" id="KW-1133">Transmembrane helix</keyword>
<protein>
    <submittedName>
        <fullName evidence="10">Flagellar motor rotation protein MotA</fullName>
    </submittedName>
</protein>
<reference evidence="10" key="1">
    <citation type="submission" date="2018-06" db="EMBL/GenBank/DDBJ databases">
        <authorList>
            <person name="Zhirakovskaya E."/>
        </authorList>
    </citation>
    <scope>NUCLEOTIDE SEQUENCE</scope>
</reference>
<feature type="transmembrane region" description="Helical" evidence="8">
    <location>
        <begin position="36"/>
        <end position="59"/>
    </location>
</feature>
<feature type="transmembrane region" description="Helical" evidence="8">
    <location>
        <begin position="175"/>
        <end position="198"/>
    </location>
</feature>
<evidence type="ECO:0000256" key="3">
    <source>
        <dbReference type="ARBA" id="ARBA00022448"/>
    </source>
</evidence>
<proteinExistence type="inferred from homology"/>
<dbReference type="GO" id="GO:0071978">
    <property type="term" value="P:bacterial-type flagellum-dependent swarming motility"/>
    <property type="evidence" value="ECO:0007669"/>
    <property type="project" value="InterPro"/>
</dbReference>
<dbReference type="GO" id="GO:0005886">
    <property type="term" value="C:plasma membrane"/>
    <property type="evidence" value="ECO:0007669"/>
    <property type="project" value="UniProtKB-SubCell"/>
</dbReference>